<feature type="compositionally biased region" description="Basic and acidic residues" evidence="4">
    <location>
        <begin position="635"/>
        <end position="647"/>
    </location>
</feature>
<dbReference type="InterPro" id="IPR019734">
    <property type="entry name" value="TPR_rpt"/>
</dbReference>
<dbReference type="PROSITE" id="PS50005">
    <property type="entry name" value="TPR"/>
    <property type="match status" value="1"/>
</dbReference>
<evidence type="ECO:0000313" key="6">
    <source>
        <dbReference type="EnsemblFungi" id="MAPG_02837T0"/>
    </source>
</evidence>
<dbReference type="eggNOG" id="KOG1156">
    <property type="taxonomic scope" value="Eukaryota"/>
</dbReference>
<dbReference type="AlphaFoldDB" id="A0A0C4DSF8"/>
<gene>
    <name evidence="5" type="ORF">MAPG_02837</name>
</gene>
<keyword evidence="7" id="KW-1185">Reference proteome</keyword>
<feature type="repeat" description="TPR" evidence="3">
    <location>
        <begin position="79"/>
        <end position="112"/>
    </location>
</feature>
<dbReference type="OMA" id="MEMRADY"/>
<dbReference type="SUPFAM" id="SSF48452">
    <property type="entry name" value="TPR-like"/>
    <property type="match status" value="2"/>
</dbReference>
<reference evidence="7" key="2">
    <citation type="submission" date="2010-05" db="EMBL/GenBank/DDBJ databases">
        <title>The genome sequence of Magnaporthe poae strain ATCC 64411.</title>
        <authorList>
            <person name="Ma L.-J."/>
            <person name="Dead R."/>
            <person name="Young S."/>
            <person name="Zeng Q."/>
            <person name="Koehrsen M."/>
            <person name="Alvarado L."/>
            <person name="Berlin A."/>
            <person name="Chapman S.B."/>
            <person name="Chen Z."/>
            <person name="Freedman E."/>
            <person name="Gellesch M."/>
            <person name="Goldberg J."/>
            <person name="Griggs A."/>
            <person name="Gujja S."/>
            <person name="Heilman E.R."/>
            <person name="Heiman D."/>
            <person name="Hepburn T."/>
            <person name="Howarth C."/>
            <person name="Jen D."/>
            <person name="Larson L."/>
            <person name="Mehta T."/>
            <person name="Neiman D."/>
            <person name="Pearson M."/>
            <person name="Roberts A."/>
            <person name="Saif S."/>
            <person name="Shea T."/>
            <person name="Shenoy N."/>
            <person name="Sisk P."/>
            <person name="Stolte C."/>
            <person name="Sykes S."/>
            <person name="Walk T."/>
            <person name="White J."/>
            <person name="Yandava C."/>
            <person name="Haas B."/>
            <person name="Nusbaum C."/>
            <person name="Birren B."/>
        </authorList>
    </citation>
    <scope>NUCLEOTIDE SEQUENCE [LARGE SCALE GENOMIC DNA]</scope>
    <source>
        <strain evidence="7">ATCC 64411 / 73-15</strain>
    </source>
</reference>
<dbReference type="FunFam" id="1.25.40.1040:FF:000003">
    <property type="entry name" value="N-terminal acetyltransferase A, auxiliary subunit"/>
    <property type="match status" value="1"/>
</dbReference>
<reference evidence="6" key="5">
    <citation type="submission" date="2015-06" db="UniProtKB">
        <authorList>
            <consortium name="EnsemblFungi"/>
        </authorList>
    </citation>
    <scope>IDENTIFICATION</scope>
    <source>
        <strain evidence="6">ATCC 64411</strain>
    </source>
</reference>
<evidence type="ECO:0000256" key="2">
    <source>
        <dbReference type="ARBA" id="ARBA00022803"/>
    </source>
</evidence>
<reference evidence="6" key="4">
    <citation type="journal article" date="2015" name="G3 (Bethesda)">
        <title>Genome sequences of three phytopathogenic species of the Magnaporthaceae family of fungi.</title>
        <authorList>
            <person name="Okagaki L.H."/>
            <person name="Nunes C.C."/>
            <person name="Sailsbery J."/>
            <person name="Clay B."/>
            <person name="Brown D."/>
            <person name="John T."/>
            <person name="Oh Y."/>
            <person name="Young N."/>
            <person name="Fitzgerald M."/>
            <person name="Haas B.J."/>
            <person name="Zeng Q."/>
            <person name="Young S."/>
            <person name="Adiconis X."/>
            <person name="Fan L."/>
            <person name="Levin J.Z."/>
            <person name="Mitchell T.K."/>
            <person name="Okubara P.A."/>
            <person name="Farman M.L."/>
            <person name="Kohn L.M."/>
            <person name="Birren B."/>
            <person name="Ma L.-J."/>
            <person name="Dean R.A."/>
        </authorList>
    </citation>
    <scope>NUCLEOTIDE SEQUENCE</scope>
    <source>
        <strain evidence="6">ATCC 64411 / 73-15</strain>
    </source>
</reference>
<dbReference type="FunFam" id="1.25.40.1010:FF:000002">
    <property type="entry name" value="N-terminal acetyltransferase catalytic subunit (NAT1)"/>
    <property type="match status" value="1"/>
</dbReference>
<dbReference type="Gene3D" id="1.25.40.1040">
    <property type="match status" value="1"/>
</dbReference>
<dbReference type="SMART" id="SM00028">
    <property type="entry name" value="TPR"/>
    <property type="match status" value="5"/>
</dbReference>
<dbReference type="EMBL" id="GL876967">
    <property type="protein sequence ID" value="KLU83786.1"/>
    <property type="molecule type" value="Genomic_DNA"/>
</dbReference>
<dbReference type="PANTHER" id="PTHR22767">
    <property type="entry name" value="N-TERMINAL ACETYLTRANSFERASE-RELATED"/>
    <property type="match status" value="1"/>
</dbReference>
<dbReference type="PIRSF" id="PIRSF000422">
    <property type="entry name" value="N-terminal-AcTrfase-A_aux_su"/>
    <property type="match status" value="1"/>
</dbReference>
<evidence type="ECO:0000313" key="7">
    <source>
        <dbReference type="Proteomes" id="UP000011715"/>
    </source>
</evidence>
<dbReference type="PANTHER" id="PTHR22767:SF2">
    <property type="entry name" value="N(ALPHA)-ACETYLTRANSFERASE 15_16, ISOFORM A"/>
    <property type="match status" value="1"/>
</dbReference>
<protein>
    <submittedName>
        <fullName evidence="5">NMDA receptor-regulated protein 1</fullName>
    </submittedName>
</protein>
<organism evidence="6 7">
    <name type="scientific">Magnaporthiopsis poae (strain ATCC 64411 / 73-15)</name>
    <name type="common">Kentucky bluegrass fungus</name>
    <name type="synonym">Magnaporthe poae</name>
    <dbReference type="NCBI Taxonomy" id="644358"/>
    <lineage>
        <taxon>Eukaryota</taxon>
        <taxon>Fungi</taxon>
        <taxon>Dikarya</taxon>
        <taxon>Ascomycota</taxon>
        <taxon>Pezizomycotina</taxon>
        <taxon>Sordariomycetes</taxon>
        <taxon>Sordariomycetidae</taxon>
        <taxon>Magnaporthales</taxon>
        <taxon>Magnaporthaceae</taxon>
        <taxon>Magnaporthiopsis</taxon>
    </lineage>
</organism>
<evidence type="ECO:0000256" key="1">
    <source>
        <dbReference type="ARBA" id="ARBA00022737"/>
    </source>
</evidence>
<dbReference type="Pfam" id="PF12569">
    <property type="entry name" value="NatA_aux_su"/>
    <property type="match status" value="1"/>
</dbReference>
<keyword evidence="2 3" id="KW-0802">TPR repeat</keyword>
<feature type="compositionally biased region" description="Low complexity" evidence="4">
    <location>
        <begin position="583"/>
        <end position="596"/>
    </location>
</feature>
<dbReference type="OrthoDB" id="10263032at2759"/>
<dbReference type="EnsemblFungi" id="MAPG_02837T0">
    <property type="protein sequence ID" value="MAPG_02837T0"/>
    <property type="gene ID" value="MAPG_02837"/>
</dbReference>
<feature type="region of interest" description="Disordered" evidence="4">
    <location>
        <begin position="576"/>
        <end position="647"/>
    </location>
</feature>
<dbReference type="Pfam" id="PF13181">
    <property type="entry name" value="TPR_8"/>
    <property type="match status" value="1"/>
</dbReference>
<reference evidence="5" key="1">
    <citation type="submission" date="2010-05" db="EMBL/GenBank/DDBJ databases">
        <title>The Genome Sequence of Magnaporthe poae strain ATCC 64411.</title>
        <authorList>
            <consortium name="The Broad Institute Genome Sequencing Platform"/>
            <consortium name="Broad Institute Genome Sequencing Center for Infectious Disease"/>
            <person name="Ma L.-J."/>
            <person name="Dead R."/>
            <person name="Young S."/>
            <person name="Zeng Q."/>
            <person name="Koehrsen M."/>
            <person name="Alvarado L."/>
            <person name="Berlin A."/>
            <person name="Chapman S.B."/>
            <person name="Chen Z."/>
            <person name="Freedman E."/>
            <person name="Gellesch M."/>
            <person name="Goldberg J."/>
            <person name="Griggs A."/>
            <person name="Gujja S."/>
            <person name="Heilman E.R."/>
            <person name="Heiman D."/>
            <person name="Hepburn T."/>
            <person name="Howarth C."/>
            <person name="Jen D."/>
            <person name="Larson L."/>
            <person name="Mehta T."/>
            <person name="Neiman D."/>
            <person name="Pearson M."/>
            <person name="Roberts A."/>
            <person name="Saif S."/>
            <person name="Shea T."/>
            <person name="Shenoy N."/>
            <person name="Sisk P."/>
            <person name="Stolte C."/>
            <person name="Sykes S."/>
            <person name="Walk T."/>
            <person name="White J."/>
            <person name="Yandava C."/>
            <person name="Haas B."/>
            <person name="Nusbaum C."/>
            <person name="Birren B."/>
        </authorList>
    </citation>
    <scope>NUCLEOTIDE SEQUENCE</scope>
    <source>
        <strain evidence="5">ATCC 64411</strain>
    </source>
</reference>
<dbReference type="InterPro" id="IPR011990">
    <property type="entry name" value="TPR-like_helical_dom_sf"/>
</dbReference>
<name>A0A0C4DSF8_MAGP6</name>
<dbReference type="STRING" id="644358.A0A0C4DSF8"/>
<feature type="compositionally biased region" description="Basic and acidic residues" evidence="4">
    <location>
        <begin position="609"/>
        <end position="627"/>
    </location>
</feature>
<dbReference type="VEuPathDB" id="FungiDB:MAPG_02837"/>
<keyword evidence="1" id="KW-0677">Repeat</keyword>
<sequence length="841" mass="93775">MSPSQPLSTRDNNLLRTVVRNFEDKQYRRGLKAAEQILKKNPKHGDTMAMKALIMNAQGKTDEAFVLGKEAVSVDMKSHVCWHVYGMLYRTRKNFDEAIRAYKFALRLEPDSSQIQRDLAILQIQMRDYPGYIQTRLQMLQARPQLRQNWTALAVAHQLAGNLSEAESTLTTYEESLKVPPARADFEHSEAVMYKNTVIAETGDTQRALDHLESIAKSVLDKLAVMEARATYLTKLGRKDDAIKAWRALLDRNPDHEDYYSRLMEAMGLDDSDVAAKKAVFDEYAQKAPRCDAARRLPLNILTGDEFEAHARDYLTSMLNKGVPSTFANLKHLYSDSFKKTALPRLVEEYLASHGEAAGTNGDSSKGEAAALYFLAQHYNYHLSRDLTKAMEYVDKAIELVPSSVDFHMTKARIWKHHGNTAKAAEIMNQARELDKKDRYINTKTAKYQLRNNENDKALKTMGLFTRAETPGGPLSDLLDMQSVWFLTEDGEAYARQGNIGMALKRFHAIFNIFDIWQEDQYDFHTFSLRKGLIRAYVEMIRWEDHLRDHPFYSRVALDAIALYVDMHDSQLGAPSTNGVNGTTADGADAAGGETAAAEKKKAAKKAKKELQKAEREAQEKAAKQDPNKAGQKGKQTDAEAAKKKDEDPLGLKLAATKTPLDDAVKFLVPLLQFSPKSIEAQLAGFEVFIRRHKHVLALGCLNAARALQPDHPRVHEQSIRLRSALNSAPESLPAKVAEVMEAEFTAVPASADLAKLNAEFRAAHADSPAHVLATIRAARTIGKGERTEAEKDVASVLDMASLTLSDAESVVGTLKSWRSPEVDTAKAAAQKKFPDATVFS</sequence>
<evidence type="ECO:0000256" key="4">
    <source>
        <dbReference type="SAM" id="MobiDB-lite"/>
    </source>
</evidence>
<dbReference type="Gene3D" id="1.25.40.1010">
    <property type="match status" value="1"/>
</dbReference>
<keyword evidence="5" id="KW-0675">Receptor</keyword>
<proteinExistence type="predicted"/>
<dbReference type="Proteomes" id="UP000011715">
    <property type="component" value="Unassembled WGS sequence"/>
</dbReference>
<evidence type="ECO:0000256" key="3">
    <source>
        <dbReference type="PROSITE-ProRule" id="PRU00339"/>
    </source>
</evidence>
<dbReference type="EMBL" id="ADBL01000691">
    <property type="status" value="NOT_ANNOTATED_CDS"/>
    <property type="molecule type" value="Genomic_DNA"/>
</dbReference>
<dbReference type="InterPro" id="IPR021183">
    <property type="entry name" value="NatA_aux_su"/>
</dbReference>
<accession>A0A0C4DSF8</accession>
<dbReference type="GO" id="GO:0031415">
    <property type="term" value="C:NatA complex"/>
    <property type="evidence" value="ECO:0007669"/>
    <property type="project" value="TreeGrafter"/>
</dbReference>
<reference evidence="5" key="3">
    <citation type="submission" date="2011-03" db="EMBL/GenBank/DDBJ databases">
        <title>Annotation of Magnaporthe poae ATCC 64411.</title>
        <authorList>
            <person name="Ma L.-J."/>
            <person name="Dead R."/>
            <person name="Young S.K."/>
            <person name="Zeng Q."/>
            <person name="Gargeya S."/>
            <person name="Fitzgerald M."/>
            <person name="Haas B."/>
            <person name="Abouelleil A."/>
            <person name="Alvarado L."/>
            <person name="Arachchi H.M."/>
            <person name="Berlin A."/>
            <person name="Brown A."/>
            <person name="Chapman S.B."/>
            <person name="Chen Z."/>
            <person name="Dunbar C."/>
            <person name="Freedman E."/>
            <person name="Gearin G."/>
            <person name="Gellesch M."/>
            <person name="Goldberg J."/>
            <person name="Griggs A."/>
            <person name="Gujja S."/>
            <person name="Heiman D."/>
            <person name="Howarth C."/>
            <person name="Larson L."/>
            <person name="Lui A."/>
            <person name="MacDonald P.J.P."/>
            <person name="Mehta T."/>
            <person name="Montmayeur A."/>
            <person name="Murphy C."/>
            <person name="Neiman D."/>
            <person name="Pearson M."/>
            <person name="Priest M."/>
            <person name="Roberts A."/>
            <person name="Saif S."/>
            <person name="Shea T."/>
            <person name="Shenoy N."/>
            <person name="Sisk P."/>
            <person name="Stolte C."/>
            <person name="Sykes S."/>
            <person name="Yandava C."/>
            <person name="Wortman J."/>
            <person name="Nusbaum C."/>
            <person name="Birren B."/>
        </authorList>
    </citation>
    <scope>NUCLEOTIDE SEQUENCE</scope>
    <source>
        <strain evidence="5">ATCC 64411</strain>
    </source>
</reference>
<evidence type="ECO:0000313" key="5">
    <source>
        <dbReference type="EMBL" id="KLU83786.1"/>
    </source>
</evidence>